<comment type="caution">
    <text evidence="7">Lacks conserved residue(s) required for the propagation of feature annotation.</text>
</comment>
<keyword evidence="6 7" id="KW-0472">Membrane</keyword>
<reference evidence="11" key="3">
    <citation type="submission" date="2025-08" db="UniProtKB">
        <authorList>
            <consortium name="Ensembl"/>
        </authorList>
    </citation>
    <scope>IDENTIFICATION</scope>
</reference>
<reference evidence="12" key="2">
    <citation type="submission" date="2023-03" db="EMBL/GenBank/DDBJ databases">
        <authorList>
            <consortium name="Wellcome Sanger Institute Data Sharing"/>
        </authorList>
    </citation>
    <scope>NUCLEOTIDE SEQUENCE [LARGE SCALE GENOMIC DNA]</scope>
</reference>
<dbReference type="InterPro" id="IPR057434">
    <property type="entry name" value="LMF1/2_N"/>
</dbReference>
<evidence type="ECO:0000256" key="5">
    <source>
        <dbReference type="ARBA" id="ARBA00022989"/>
    </source>
</evidence>
<feature type="compositionally biased region" description="Basic and acidic residues" evidence="8">
    <location>
        <begin position="1"/>
        <end position="12"/>
    </location>
</feature>
<dbReference type="PANTHER" id="PTHR14463:SF10">
    <property type="entry name" value="LIPASE MATURATION FACTOR 1"/>
    <property type="match status" value="1"/>
</dbReference>
<evidence type="ECO:0000256" key="7">
    <source>
        <dbReference type="RuleBase" id="RU361229"/>
    </source>
</evidence>
<feature type="transmembrane region" description="Helical" evidence="7">
    <location>
        <begin position="374"/>
        <end position="395"/>
    </location>
</feature>
<dbReference type="InterPro" id="IPR057433">
    <property type="entry name" value="LMF1/2_C"/>
</dbReference>
<evidence type="ECO:0000256" key="4">
    <source>
        <dbReference type="ARBA" id="ARBA00022824"/>
    </source>
</evidence>
<keyword evidence="12" id="KW-1185">Reference proteome</keyword>
<dbReference type="Ensembl" id="ENSACLT00000032362.2">
    <property type="protein sequence ID" value="ENSACLP00000031619.2"/>
    <property type="gene ID" value="ENSACLG00000021403.2"/>
</dbReference>
<reference evidence="11 12" key="1">
    <citation type="submission" date="2018-05" db="EMBL/GenBank/DDBJ databases">
        <authorList>
            <person name="Datahose"/>
        </authorList>
    </citation>
    <scope>NUCLEOTIDE SEQUENCE</scope>
</reference>
<proteinExistence type="inferred from homology"/>
<sequence>MAASGERAEISVRKRRVGSKRTETDSAVSGGEDGKHSSSDAEKEKPLLSLQPGTYWLTRIVLLRSVAFIYFVAFSVAYNQNKQLIGEHGLMPCKSYLRSVKRYVGGKIGMAAMAYTPSVLWFFDWSDMDANLDGIALLGMALSGFVLVMGMANMVIMLTLWVLYHSLVNVIDDLLIVCAGWESQLLETGFLAIFLCPVWTLSQVPHRCPPSLICIWTFRWLIVRIMLGAGLIKIRGDKCWRDLTCMDYHYETQPVPNPMSYYIHRSPWWFHRFETLSNHFVELIVPFFTFLGRRLCMVNGAIQILFQVVLIVSGNLSFLNWLTIVPSLACFDDASLGFLFRSGAGAKKAVLEIQSEDVAGRTPAPTKGMLIRQVVNISLGILIGCLSIPVVTNLLSSRQVMNTSFDPLRIVNTYGAFGSITKERTEVIFQGTLSPDPKDPEALWEEYQFMCKPGDVYRRPCLLSPYHYRLDWLMWFAAFQTYEQSEWVIHIAGRLLSNDSTVLSLLDHNPFQGRDSPRWVRGEHFRYKFSQPGSASAAQGKWWLRKRIGAYFPPVNLEGLRGYFQSRNWPHPCPPLYI</sequence>
<dbReference type="Bgee" id="ENSACLG00000021403">
    <property type="expression patterns" value="Expressed in liver and 7 other cell types or tissues"/>
</dbReference>
<dbReference type="GO" id="GO:0005789">
    <property type="term" value="C:endoplasmic reticulum membrane"/>
    <property type="evidence" value="ECO:0007669"/>
    <property type="project" value="UniProtKB-SubCell"/>
</dbReference>
<dbReference type="InterPro" id="IPR009613">
    <property type="entry name" value="LMF"/>
</dbReference>
<feature type="region of interest" description="Disordered" evidence="8">
    <location>
        <begin position="1"/>
        <end position="44"/>
    </location>
</feature>
<dbReference type="PANTHER" id="PTHR14463">
    <property type="entry name" value="LIPASE MATURATION FACTOR"/>
    <property type="match status" value="1"/>
</dbReference>
<evidence type="ECO:0000313" key="11">
    <source>
        <dbReference type="Ensembl" id="ENSACLP00000031619.2"/>
    </source>
</evidence>
<name>A0A3P8QRG1_ASTCA</name>
<evidence type="ECO:0000313" key="12">
    <source>
        <dbReference type="Proteomes" id="UP000265100"/>
    </source>
</evidence>
<keyword evidence="4 7" id="KW-0256">Endoplasmic reticulum</keyword>
<keyword evidence="5 7" id="KW-1133">Transmembrane helix</keyword>
<keyword evidence="3 7" id="KW-0812">Transmembrane</keyword>
<comment type="function">
    <text evidence="7">Involved in the maturation of specific proteins in the endoplasmic reticulum.</text>
</comment>
<dbReference type="OMA" id="NFAWLNW"/>
<evidence type="ECO:0000259" key="9">
    <source>
        <dbReference type="Pfam" id="PF06762"/>
    </source>
</evidence>
<evidence type="ECO:0000259" key="10">
    <source>
        <dbReference type="Pfam" id="PF25179"/>
    </source>
</evidence>
<feature type="transmembrane region" description="Helical" evidence="7">
    <location>
        <begin position="56"/>
        <end position="78"/>
    </location>
</feature>
<dbReference type="Pfam" id="PF25179">
    <property type="entry name" value="LMF1_C"/>
    <property type="match status" value="1"/>
</dbReference>
<dbReference type="GO" id="GO:0051604">
    <property type="term" value="P:protein maturation"/>
    <property type="evidence" value="ECO:0007669"/>
    <property type="project" value="InterPro"/>
</dbReference>
<comment type="similarity">
    <text evidence="2 7">Belongs to the lipase maturation factor family.</text>
</comment>
<protein>
    <recommendedName>
        <fullName evidence="7">Lipase maturation factor</fullName>
    </recommendedName>
</protein>
<evidence type="ECO:0000256" key="8">
    <source>
        <dbReference type="SAM" id="MobiDB-lite"/>
    </source>
</evidence>
<evidence type="ECO:0000256" key="3">
    <source>
        <dbReference type="ARBA" id="ARBA00022692"/>
    </source>
</evidence>
<organism evidence="11 12">
    <name type="scientific">Astatotilapia calliptera</name>
    <name type="common">Eastern happy</name>
    <name type="synonym">Chromis callipterus</name>
    <dbReference type="NCBI Taxonomy" id="8154"/>
    <lineage>
        <taxon>Eukaryota</taxon>
        <taxon>Metazoa</taxon>
        <taxon>Chordata</taxon>
        <taxon>Craniata</taxon>
        <taxon>Vertebrata</taxon>
        <taxon>Euteleostomi</taxon>
        <taxon>Actinopterygii</taxon>
        <taxon>Neopterygii</taxon>
        <taxon>Teleostei</taxon>
        <taxon>Neoteleostei</taxon>
        <taxon>Acanthomorphata</taxon>
        <taxon>Ovalentaria</taxon>
        <taxon>Cichlomorphae</taxon>
        <taxon>Cichliformes</taxon>
        <taxon>Cichlidae</taxon>
        <taxon>African cichlids</taxon>
        <taxon>Pseudocrenilabrinae</taxon>
        <taxon>Haplochromini</taxon>
        <taxon>Astatotilapia</taxon>
    </lineage>
</organism>
<accession>A0A3P8QRG1</accession>
<dbReference type="Pfam" id="PF06762">
    <property type="entry name" value="LMF1"/>
    <property type="match status" value="1"/>
</dbReference>
<feature type="domain" description="Lipase maturation factor 1/2 N-terminal" evidence="9">
    <location>
        <begin position="179"/>
        <end position="336"/>
    </location>
</feature>
<dbReference type="GeneTree" id="ENSGT00530000063702"/>
<dbReference type="Proteomes" id="UP000265100">
    <property type="component" value="Chromosome 8"/>
</dbReference>
<feature type="compositionally biased region" description="Basic and acidic residues" evidence="8">
    <location>
        <begin position="32"/>
        <end position="44"/>
    </location>
</feature>
<reference evidence="11" key="4">
    <citation type="submission" date="2025-09" db="UniProtKB">
        <authorList>
            <consortium name="Ensembl"/>
        </authorList>
    </citation>
    <scope>IDENTIFICATION</scope>
</reference>
<gene>
    <name evidence="11" type="primary">LMF1</name>
</gene>
<comment type="subcellular location">
    <subcellularLocation>
        <location evidence="1 7">Endoplasmic reticulum membrane</location>
        <topology evidence="1 7">Multi-pass membrane protein</topology>
    </subcellularLocation>
</comment>
<evidence type="ECO:0000256" key="6">
    <source>
        <dbReference type="ARBA" id="ARBA00023136"/>
    </source>
</evidence>
<feature type="transmembrane region" description="Helical" evidence="7">
    <location>
        <begin position="135"/>
        <end position="164"/>
    </location>
</feature>
<dbReference type="AlphaFoldDB" id="A0A3P8QRG1"/>
<feature type="domain" description="Lipase maturation factor 1/2 C-terminal" evidence="10">
    <location>
        <begin position="410"/>
        <end position="553"/>
    </location>
</feature>
<evidence type="ECO:0000256" key="2">
    <source>
        <dbReference type="ARBA" id="ARBA00005512"/>
    </source>
</evidence>
<evidence type="ECO:0000256" key="1">
    <source>
        <dbReference type="ARBA" id="ARBA00004477"/>
    </source>
</evidence>
<dbReference type="STRING" id="8154.ENSACLP00000031619"/>
<feature type="transmembrane region" description="Helical" evidence="7">
    <location>
        <begin position="104"/>
        <end position="123"/>
    </location>
</feature>